<dbReference type="EMBL" id="CP012357">
    <property type="protein sequence ID" value="AKX34457.1"/>
    <property type="molecule type" value="Genomic_DNA"/>
</dbReference>
<dbReference type="PROSITE" id="PS51885">
    <property type="entry name" value="NEPRILYSIN"/>
    <property type="match status" value="1"/>
</dbReference>
<dbReference type="Proteomes" id="UP000067476">
    <property type="component" value="Chromosome"/>
</dbReference>
<dbReference type="KEGG" id="sll:SLITO_v1c08420"/>
<dbReference type="InterPro" id="IPR042089">
    <property type="entry name" value="Peptidase_M13_dom_2"/>
</dbReference>
<dbReference type="InterPro" id="IPR000718">
    <property type="entry name" value="Peptidase_M13"/>
</dbReference>
<gene>
    <name evidence="10" type="primary">pepO</name>
    <name evidence="10" type="ORF">SLITO_v1c08420</name>
</gene>
<accession>A0A0K1W2Z0</accession>
<dbReference type="GO" id="GO:0046872">
    <property type="term" value="F:metal ion binding"/>
    <property type="evidence" value="ECO:0007669"/>
    <property type="project" value="UniProtKB-KW"/>
</dbReference>
<evidence type="ECO:0000313" key="10">
    <source>
        <dbReference type="EMBL" id="AKX34457.1"/>
    </source>
</evidence>
<dbReference type="PATRIC" id="fig|216942.3.peg.857"/>
<organism evidence="10 11">
    <name type="scientific">Spiroplasma litorale</name>
    <dbReference type="NCBI Taxonomy" id="216942"/>
    <lineage>
        <taxon>Bacteria</taxon>
        <taxon>Bacillati</taxon>
        <taxon>Mycoplasmatota</taxon>
        <taxon>Mollicutes</taxon>
        <taxon>Entomoplasmatales</taxon>
        <taxon>Spiroplasmataceae</taxon>
        <taxon>Spiroplasma</taxon>
    </lineage>
</organism>
<dbReference type="PANTHER" id="PTHR11733:SF167">
    <property type="entry name" value="FI17812P1-RELATED"/>
    <property type="match status" value="1"/>
</dbReference>
<sequence length="635" mass="74845">MKDKRRIQDNFFNAMNQEWIEKTELPSGYPSWGSFEILHKKSIDNIKELILEITKKDKTSLNDEQKKISAIYRNYLNWEKRNEQGIEPLMSMINAIDNLKDKKDFTSFVSNYYNRYYTTFFFGKGVDSDFKNSNLRALFISTMGLGMSDRDFYEETHPRHKEIKEAYKTYINSLVKESKIKFSTNNLFDLIYNFEVNISKSMFKKEELRSPENIYNVVDLKELNKYCDFIDWEQYLKATKYNKASLIILTQPKYFTKLNEMLKEMNLDDLKDFMKYQILSNFSGMTSETFYKIGFDYSSVFSGVKEMKPEIDRAVEYTNNKLGEILGKEYVKKYFSEKAKKDVLGIVKKLIKVYKNRINNLEWMSKETKSKAIDKLESFTIKIGYPDKFETYKKVLIRDYEDGGSLFENVFSIIKYLIEKEIKEINLPVDKDKWYMYPQTVNAYYNPSSNEICFPAAILQSPFYDINEPRAKNLGGIGAVIGHEVSHGFDDEGSKFDKDGNFNNWWTEKDYEEYNKRTQDLVEQYNKYEINGSNVNGKLTLGENIGDLSGLAAALDICKEEKPDDLKLFFENYAIIWRRKSTDELKNTRLLIDPHSPEEFRCNGVLVNIDEFHTIFGTKDGDEMYKPKEKRIKVW</sequence>
<keyword evidence="7" id="KW-0482">Metalloprotease</keyword>
<keyword evidence="5" id="KW-0378">Hydrolase</keyword>
<dbReference type="InterPro" id="IPR018497">
    <property type="entry name" value="Peptidase_M13_C"/>
</dbReference>
<comment type="cofactor">
    <cofactor evidence="1">
        <name>Zn(2+)</name>
        <dbReference type="ChEBI" id="CHEBI:29105"/>
    </cofactor>
</comment>
<dbReference type="RefSeq" id="WP_083433379.1">
    <property type="nucleotide sequence ID" value="NZ_CP012357.1"/>
</dbReference>
<evidence type="ECO:0000256" key="7">
    <source>
        <dbReference type="ARBA" id="ARBA00023049"/>
    </source>
</evidence>
<keyword evidence="11" id="KW-1185">Reference proteome</keyword>
<dbReference type="PANTHER" id="PTHR11733">
    <property type="entry name" value="ZINC METALLOPROTEASE FAMILY M13 NEPRILYSIN-RELATED"/>
    <property type="match status" value="1"/>
</dbReference>
<keyword evidence="3" id="KW-0645">Protease</keyword>
<dbReference type="Pfam" id="PF05649">
    <property type="entry name" value="Peptidase_M13_N"/>
    <property type="match status" value="1"/>
</dbReference>
<dbReference type="Pfam" id="PF01431">
    <property type="entry name" value="Peptidase_M13"/>
    <property type="match status" value="1"/>
</dbReference>
<evidence type="ECO:0000256" key="6">
    <source>
        <dbReference type="ARBA" id="ARBA00022833"/>
    </source>
</evidence>
<dbReference type="GO" id="GO:0004222">
    <property type="term" value="F:metalloendopeptidase activity"/>
    <property type="evidence" value="ECO:0007669"/>
    <property type="project" value="InterPro"/>
</dbReference>
<proteinExistence type="inferred from homology"/>
<protein>
    <submittedName>
        <fullName evidence="10">Endopeptidase O</fullName>
    </submittedName>
</protein>
<comment type="similarity">
    <text evidence="2">Belongs to the peptidase M13 family.</text>
</comment>
<evidence type="ECO:0000256" key="3">
    <source>
        <dbReference type="ARBA" id="ARBA00022670"/>
    </source>
</evidence>
<dbReference type="OrthoDB" id="9775677at2"/>
<evidence type="ECO:0000313" key="11">
    <source>
        <dbReference type="Proteomes" id="UP000067476"/>
    </source>
</evidence>
<dbReference type="InterPro" id="IPR024079">
    <property type="entry name" value="MetalloPept_cat_dom_sf"/>
</dbReference>
<feature type="domain" description="Peptidase M13 N-terminal" evidence="9">
    <location>
        <begin position="8"/>
        <end position="386"/>
    </location>
</feature>
<dbReference type="Gene3D" id="1.10.1380.10">
    <property type="entry name" value="Neutral endopeptidase , domain2"/>
    <property type="match status" value="1"/>
</dbReference>
<reference evidence="10 11" key="1">
    <citation type="journal article" date="2015" name="Genome Announc.">
        <title>Complete Genome Sequence of Spiroplasma litorale TN-1T (DSM 21781), a Bacterium Isolated from a Green-Eyed Horsefly (Tabanus nigrovittatus).</title>
        <authorList>
            <person name="Lo W.S."/>
            <person name="Lai Y.C."/>
            <person name="Lien Y.W."/>
            <person name="Wang T.H."/>
            <person name="Kuo C.H."/>
        </authorList>
    </citation>
    <scope>NUCLEOTIDE SEQUENCE [LARGE SCALE GENOMIC DNA]</scope>
    <source>
        <strain evidence="10 11">TN-1</strain>
    </source>
</reference>
<dbReference type="InterPro" id="IPR008753">
    <property type="entry name" value="Peptidase_M13_N"/>
</dbReference>
<dbReference type="PRINTS" id="PR00786">
    <property type="entry name" value="NEPRILYSIN"/>
</dbReference>
<dbReference type="GO" id="GO:0016485">
    <property type="term" value="P:protein processing"/>
    <property type="evidence" value="ECO:0007669"/>
    <property type="project" value="TreeGrafter"/>
</dbReference>
<dbReference type="SUPFAM" id="SSF55486">
    <property type="entry name" value="Metalloproteases ('zincins'), catalytic domain"/>
    <property type="match status" value="1"/>
</dbReference>
<feature type="domain" description="Peptidase M13 C-terminal" evidence="8">
    <location>
        <begin position="442"/>
        <end position="632"/>
    </location>
</feature>
<evidence type="ECO:0000256" key="4">
    <source>
        <dbReference type="ARBA" id="ARBA00022723"/>
    </source>
</evidence>
<evidence type="ECO:0000259" key="8">
    <source>
        <dbReference type="Pfam" id="PF01431"/>
    </source>
</evidence>
<dbReference type="STRING" id="216942.SLITO_v1c08420"/>
<name>A0A0K1W2Z0_9MOLU</name>
<dbReference type="AlphaFoldDB" id="A0A0K1W2Z0"/>
<dbReference type="Gene3D" id="3.40.390.10">
    <property type="entry name" value="Collagenase (Catalytic Domain)"/>
    <property type="match status" value="1"/>
</dbReference>
<evidence type="ECO:0000256" key="5">
    <source>
        <dbReference type="ARBA" id="ARBA00022801"/>
    </source>
</evidence>
<evidence type="ECO:0000256" key="1">
    <source>
        <dbReference type="ARBA" id="ARBA00001947"/>
    </source>
</evidence>
<dbReference type="GO" id="GO:0005886">
    <property type="term" value="C:plasma membrane"/>
    <property type="evidence" value="ECO:0007669"/>
    <property type="project" value="TreeGrafter"/>
</dbReference>
<keyword evidence="4" id="KW-0479">Metal-binding</keyword>
<dbReference type="CDD" id="cd08662">
    <property type="entry name" value="M13"/>
    <property type="match status" value="1"/>
</dbReference>
<evidence type="ECO:0000256" key="2">
    <source>
        <dbReference type="ARBA" id="ARBA00007357"/>
    </source>
</evidence>
<keyword evidence="6" id="KW-0862">Zinc</keyword>
<evidence type="ECO:0000259" key="9">
    <source>
        <dbReference type="Pfam" id="PF05649"/>
    </source>
</evidence>